<reference evidence="5" key="3">
    <citation type="submission" date="2025-09" db="UniProtKB">
        <authorList>
            <consortium name="Ensembl"/>
        </authorList>
    </citation>
    <scope>IDENTIFICATION</scope>
</reference>
<dbReference type="GO" id="GO:0048306">
    <property type="term" value="F:calcium-dependent protein binding"/>
    <property type="evidence" value="ECO:0007669"/>
    <property type="project" value="TreeGrafter"/>
</dbReference>
<dbReference type="GO" id="GO:0005737">
    <property type="term" value="C:cytoplasm"/>
    <property type="evidence" value="ECO:0007669"/>
    <property type="project" value="TreeGrafter"/>
</dbReference>
<evidence type="ECO:0000256" key="2">
    <source>
        <dbReference type="ARBA" id="ARBA00022737"/>
    </source>
</evidence>
<dbReference type="PROSITE" id="PS00018">
    <property type="entry name" value="EF_HAND_1"/>
    <property type="match status" value="1"/>
</dbReference>
<keyword evidence="1" id="KW-0479">Metal-binding</keyword>
<accession>A0A670JZJ2</accession>
<protein>
    <submittedName>
        <fullName evidence="5">Protein S100-A12-like</fullName>
    </submittedName>
</protein>
<dbReference type="GeneTree" id="ENSGT00990000210627"/>
<dbReference type="GO" id="GO:0070062">
    <property type="term" value="C:extracellular exosome"/>
    <property type="evidence" value="ECO:0007669"/>
    <property type="project" value="TreeGrafter"/>
</dbReference>
<dbReference type="InterPro" id="IPR013787">
    <property type="entry name" value="S100_Ca-bd_sub"/>
</dbReference>
<dbReference type="InterPro" id="IPR018247">
    <property type="entry name" value="EF_Hand_1_Ca_BS"/>
</dbReference>
<sequence>MCKETKISQLGVVAKYWIEYKRWVLHRTLHHTLAHLSSLINHHLRLPTETFKMSKSKTQMQVLADGLIELFHKYSGKSDTIDKKEFKKMINEQFPDCVEYPQNQQGKDKLFKDLDTNKDNELSFEEWTRLVGSFLSCAHVKFHQHEGHHHHH</sequence>
<keyword evidence="2" id="KW-0677">Repeat</keyword>
<dbReference type="Gene3D" id="1.10.238.10">
    <property type="entry name" value="EF-hand"/>
    <property type="match status" value="1"/>
</dbReference>
<dbReference type="Ensembl" id="ENSPMRT00000029862.1">
    <property type="protein sequence ID" value="ENSPMRP00000028147.1"/>
    <property type="gene ID" value="ENSPMRG00000018174.1"/>
</dbReference>
<dbReference type="Pfam" id="PF13202">
    <property type="entry name" value="EF-hand_5"/>
    <property type="match status" value="1"/>
</dbReference>
<dbReference type="GO" id="GO:0043542">
    <property type="term" value="P:endothelial cell migration"/>
    <property type="evidence" value="ECO:0007669"/>
    <property type="project" value="TreeGrafter"/>
</dbReference>
<reference evidence="5 6" key="1">
    <citation type="journal article" date="2019" name="Proc. Natl. Acad. Sci. U.S.A.">
        <title>Regulatory changes in pterin and carotenoid genes underlie balanced color polymorphisms in the wall lizard.</title>
        <authorList>
            <person name="Andrade P."/>
            <person name="Pinho C."/>
            <person name="Perez I de Lanuza G."/>
            <person name="Afonso S."/>
            <person name="Brejcha J."/>
            <person name="Rubin C.J."/>
            <person name="Wallerman O."/>
            <person name="Pereira P."/>
            <person name="Sabatino S.J."/>
            <person name="Bellati A."/>
            <person name="Pellitteri-Rosa D."/>
            <person name="Bosakova Z."/>
            <person name="Bunikis I."/>
            <person name="Carretero M.A."/>
            <person name="Feiner N."/>
            <person name="Marsik P."/>
            <person name="Pauperio F."/>
            <person name="Salvi D."/>
            <person name="Soler L."/>
            <person name="While G.M."/>
            <person name="Uller T."/>
            <person name="Font E."/>
            <person name="Andersson L."/>
            <person name="Carneiro M."/>
        </authorList>
    </citation>
    <scope>NUCLEOTIDE SEQUENCE</scope>
</reference>
<dbReference type="SMART" id="SM01394">
    <property type="entry name" value="S_100"/>
    <property type="match status" value="1"/>
</dbReference>
<proteinExistence type="predicted"/>
<organism evidence="5 6">
    <name type="scientific">Podarcis muralis</name>
    <name type="common">Wall lizard</name>
    <name type="synonym">Lacerta muralis</name>
    <dbReference type="NCBI Taxonomy" id="64176"/>
    <lineage>
        <taxon>Eukaryota</taxon>
        <taxon>Metazoa</taxon>
        <taxon>Chordata</taxon>
        <taxon>Craniata</taxon>
        <taxon>Vertebrata</taxon>
        <taxon>Euteleostomi</taxon>
        <taxon>Lepidosauria</taxon>
        <taxon>Squamata</taxon>
        <taxon>Bifurcata</taxon>
        <taxon>Unidentata</taxon>
        <taxon>Episquamata</taxon>
        <taxon>Laterata</taxon>
        <taxon>Lacertibaenia</taxon>
        <taxon>Lacertidae</taxon>
        <taxon>Podarcis</taxon>
    </lineage>
</organism>
<evidence type="ECO:0000259" key="4">
    <source>
        <dbReference type="PROSITE" id="PS50222"/>
    </source>
</evidence>
<dbReference type="Pfam" id="PF01023">
    <property type="entry name" value="S_100"/>
    <property type="match status" value="1"/>
</dbReference>
<dbReference type="PANTHER" id="PTHR11639">
    <property type="entry name" value="S100 CALCIUM-BINDING PROTEIN"/>
    <property type="match status" value="1"/>
</dbReference>
<dbReference type="InterPro" id="IPR011992">
    <property type="entry name" value="EF-hand-dom_pair"/>
</dbReference>
<gene>
    <name evidence="5" type="primary">LOC114587164</name>
</gene>
<evidence type="ECO:0000256" key="3">
    <source>
        <dbReference type="ARBA" id="ARBA00022837"/>
    </source>
</evidence>
<dbReference type="PANTHER" id="PTHR11639:SF77">
    <property type="entry name" value="PROTEIN S100-A12"/>
    <property type="match status" value="1"/>
</dbReference>
<dbReference type="GO" id="GO:0005509">
    <property type="term" value="F:calcium ion binding"/>
    <property type="evidence" value="ECO:0007669"/>
    <property type="project" value="InterPro"/>
</dbReference>
<evidence type="ECO:0000256" key="1">
    <source>
        <dbReference type="ARBA" id="ARBA00022723"/>
    </source>
</evidence>
<keyword evidence="6" id="KW-1185">Reference proteome</keyword>
<evidence type="ECO:0000313" key="5">
    <source>
        <dbReference type="Ensembl" id="ENSPMRP00000028147.1"/>
    </source>
</evidence>
<feature type="domain" description="EF-hand" evidence="4">
    <location>
        <begin position="102"/>
        <end position="137"/>
    </location>
</feature>
<dbReference type="SUPFAM" id="SSF47473">
    <property type="entry name" value="EF-hand"/>
    <property type="match status" value="1"/>
</dbReference>
<dbReference type="Proteomes" id="UP000472272">
    <property type="component" value="Chromosome 16"/>
</dbReference>
<name>A0A670JZJ2_PODMU</name>
<reference evidence="5" key="2">
    <citation type="submission" date="2025-08" db="UniProtKB">
        <authorList>
            <consortium name="Ensembl"/>
        </authorList>
    </citation>
    <scope>IDENTIFICATION</scope>
</reference>
<dbReference type="InterPro" id="IPR002048">
    <property type="entry name" value="EF_hand_dom"/>
</dbReference>
<dbReference type="PROSITE" id="PS50222">
    <property type="entry name" value="EF_HAND_2"/>
    <property type="match status" value="1"/>
</dbReference>
<evidence type="ECO:0000313" key="6">
    <source>
        <dbReference type="Proteomes" id="UP000472272"/>
    </source>
</evidence>
<keyword evidence="3" id="KW-0106">Calcium</keyword>
<dbReference type="AlphaFoldDB" id="A0A670JZJ2"/>